<dbReference type="AlphaFoldDB" id="A0A5B7D9M0"/>
<dbReference type="EMBL" id="VSRR010000626">
    <property type="protein sequence ID" value="MPC17855.1"/>
    <property type="molecule type" value="Genomic_DNA"/>
</dbReference>
<comment type="caution">
    <text evidence="2">The sequence shown here is derived from an EMBL/GenBank/DDBJ whole genome shotgun (WGS) entry which is preliminary data.</text>
</comment>
<evidence type="ECO:0000313" key="3">
    <source>
        <dbReference type="Proteomes" id="UP000324222"/>
    </source>
</evidence>
<name>A0A5B7D9M0_PORTR</name>
<evidence type="ECO:0000313" key="2">
    <source>
        <dbReference type="EMBL" id="MPC17855.1"/>
    </source>
</evidence>
<feature type="compositionally biased region" description="Gly residues" evidence="1">
    <location>
        <begin position="76"/>
        <end position="85"/>
    </location>
</feature>
<evidence type="ECO:0000256" key="1">
    <source>
        <dbReference type="SAM" id="MobiDB-lite"/>
    </source>
</evidence>
<organism evidence="2 3">
    <name type="scientific">Portunus trituberculatus</name>
    <name type="common">Swimming crab</name>
    <name type="synonym">Neptunus trituberculatus</name>
    <dbReference type="NCBI Taxonomy" id="210409"/>
    <lineage>
        <taxon>Eukaryota</taxon>
        <taxon>Metazoa</taxon>
        <taxon>Ecdysozoa</taxon>
        <taxon>Arthropoda</taxon>
        <taxon>Crustacea</taxon>
        <taxon>Multicrustacea</taxon>
        <taxon>Malacostraca</taxon>
        <taxon>Eumalacostraca</taxon>
        <taxon>Eucarida</taxon>
        <taxon>Decapoda</taxon>
        <taxon>Pleocyemata</taxon>
        <taxon>Brachyura</taxon>
        <taxon>Eubrachyura</taxon>
        <taxon>Portunoidea</taxon>
        <taxon>Portunidae</taxon>
        <taxon>Portuninae</taxon>
        <taxon>Portunus</taxon>
    </lineage>
</organism>
<feature type="region of interest" description="Disordered" evidence="1">
    <location>
        <begin position="1"/>
        <end position="101"/>
    </location>
</feature>
<accession>A0A5B7D9M0</accession>
<proteinExistence type="predicted"/>
<dbReference type="Proteomes" id="UP000324222">
    <property type="component" value="Unassembled WGS sequence"/>
</dbReference>
<protein>
    <submittedName>
        <fullName evidence="2">Uncharacterized protein</fullName>
    </submittedName>
</protein>
<feature type="compositionally biased region" description="Basic residues" evidence="1">
    <location>
        <begin position="1"/>
        <end position="24"/>
    </location>
</feature>
<keyword evidence="3" id="KW-1185">Reference proteome</keyword>
<feature type="compositionally biased region" description="Basic and acidic residues" evidence="1">
    <location>
        <begin position="41"/>
        <end position="56"/>
    </location>
</feature>
<sequence>MSPVTRRRRLLLPRRACPPHHRLGHTIATHARPSIFTNRQGKREQIFPKQDTETRRQAILTQCKSPRRRGKSRDAQGGGARGGQRGRAARESLHDASTAPCEELHRALDVADWLLAGEMTAREGDE</sequence>
<gene>
    <name evidence="2" type="ORF">E2C01_010722</name>
</gene>
<reference evidence="2 3" key="1">
    <citation type="submission" date="2019-05" db="EMBL/GenBank/DDBJ databases">
        <title>Another draft genome of Portunus trituberculatus and its Hox gene families provides insights of decapod evolution.</title>
        <authorList>
            <person name="Jeong J.-H."/>
            <person name="Song I."/>
            <person name="Kim S."/>
            <person name="Choi T."/>
            <person name="Kim D."/>
            <person name="Ryu S."/>
            <person name="Kim W."/>
        </authorList>
    </citation>
    <scope>NUCLEOTIDE SEQUENCE [LARGE SCALE GENOMIC DNA]</scope>
    <source>
        <tissue evidence="2">Muscle</tissue>
    </source>
</reference>